<dbReference type="AlphaFoldDB" id="A0AAV4IW64"/>
<evidence type="ECO:0000313" key="2">
    <source>
        <dbReference type="Proteomes" id="UP000762676"/>
    </source>
</evidence>
<dbReference type="Proteomes" id="UP000762676">
    <property type="component" value="Unassembled WGS sequence"/>
</dbReference>
<organism evidence="1 2">
    <name type="scientific">Elysia marginata</name>
    <dbReference type="NCBI Taxonomy" id="1093978"/>
    <lineage>
        <taxon>Eukaryota</taxon>
        <taxon>Metazoa</taxon>
        <taxon>Spiralia</taxon>
        <taxon>Lophotrochozoa</taxon>
        <taxon>Mollusca</taxon>
        <taxon>Gastropoda</taxon>
        <taxon>Heterobranchia</taxon>
        <taxon>Euthyneura</taxon>
        <taxon>Panpulmonata</taxon>
        <taxon>Sacoglossa</taxon>
        <taxon>Placobranchoidea</taxon>
        <taxon>Plakobranchidae</taxon>
        <taxon>Elysia</taxon>
    </lineage>
</organism>
<evidence type="ECO:0000313" key="1">
    <source>
        <dbReference type="EMBL" id="GFS14215.1"/>
    </source>
</evidence>
<protein>
    <submittedName>
        <fullName evidence="1">Uncharacterized protein</fullName>
    </submittedName>
</protein>
<dbReference type="EMBL" id="BMAT01006511">
    <property type="protein sequence ID" value="GFS14215.1"/>
    <property type="molecule type" value="Genomic_DNA"/>
</dbReference>
<accession>A0AAV4IW64</accession>
<gene>
    <name evidence="1" type="ORF">ElyMa_003157300</name>
</gene>
<comment type="caution">
    <text evidence="1">The sequence shown here is derived from an EMBL/GenBank/DDBJ whole genome shotgun (WGS) entry which is preliminary data.</text>
</comment>
<reference evidence="1 2" key="1">
    <citation type="journal article" date="2021" name="Elife">
        <title>Chloroplast acquisition without the gene transfer in kleptoplastic sea slugs, Plakobranchus ocellatus.</title>
        <authorList>
            <person name="Maeda T."/>
            <person name="Takahashi S."/>
            <person name="Yoshida T."/>
            <person name="Shimamura S."/>
            <person name="Takaki Y."/>
            <person name="Nagai Y."/>
            <person name="Toyoda A."/>
            <person name="Suzuki Y."/>
            <person name="Arimoto A."/>
            <person name="Ishii H."/>
            <person name="Satoh N."/>
            <person name="Nishiyama T."/>
            <person name="Hasebe M."/>
            <person name="Maruyama T."/>
            <person name="Minagawa J."/>
            <person name="Obokata J."/>
            <person name="Shigenobu S."/>
        </authorList>
    </citation>
    <scope>NUCLEOTIDE SEQUENCE [LARGE SCALE GENOMIC DNA]</scope>
</reference>
<name>A0AAV4IW64_9GAST</name>
<keyword evidence="2" id="KW-1185">Reference proteome</keyword>
<proteinExistence type="predicted"/>
<sequence length="110" mass="12165">MRLLKPNDVLGVISGQACLVCALRQRDQIAVHKDGQWQPCAVGFHSALPTIYGRSSQRSCQGIRLYLVGFKFVAVKEVPNRSGLVETGVSAKKSLLWSPTSTRYGDKTWM</sequence>